<organism evidence="7 8">
    <name type="scientific">Callorhinchus milii</name>
    <name type="common">Ghost shark</name>
    <dbReference type="NCBI Taxonomy" id="7868"/>
    <lineage>
        <taxon>Eukaryota</taxon>
        <taxon>Metazoa</taxon>
        <taxon>Chordata</taxon>
        <taxon>Craniata</taxon>
        <taxon>Vertebrata</taxon>
        <taxon>Chondrichthyes</taxon>
        <taxon>Holocephali</taxon>
        <taxon>Chimaeriformes</taxon>
        <taxon>Callorhinchidae</taxon>
        <taxon>Callorhinchus</taxon>
    </lineage>
</organism>
<dbReference type="OMA" id="RHDHSKI"/>
<evidence type="ECO:0000313" key="8">
    <source>
        <dbReference type="Proteomes" id="UP000314986"/>
    </source>
</evidence>
<dbReference type="FunCoup" id="A0A4W3JEN2">
    <property type="interactions" value="554"/>
</dbReference>
<evidence type="ECO:0000313" key="7">
    <source>
        <dbReference type="Ensembl" id="ENSCMIP00000040787.1"/>
    </source>
</evidence>
<reference evidence="7" key="4">
    <citation type="submission" date="2025-08" db="UniProtKB">
        <authorList>
            <consortium name="Ensembl"/>
        </authorList>
    </citation>
    <scope>IDENTIFICATION</scope>
</reference>
<dbReference type="Proteomes" id="UP000314986">
    <property type="component" value="Unassembled WGS sequence"/>
</dbReference>
<feature type="signal peptide" evidence="5">
    <location>
        <begin position="1"/>
        <end position="30"/>
    </location>
</feature>
<dbReference type="AlphaFoldDB" id="A0A4W3JEN2"/>
<feature type="chain" id="PRO_5021428390" evidence="5">
    <location>
        <begin position="31"/>
        <end position="417"/>
    </location>
</feature>
<dbReference type="SMART" id="SM00093">
    <property type="entry name" value="SERPIN"/>
    <property type="match status" value="1"/>
</dbReference>
<evidence type="ECO:0000256" key="2">
    <source>
        <dbReference type="ARBA" id="ARBA00022729"/>
    </source>
</evidence>
<feature type="domain" description="Serpin" evidence="6">
    <location>
        <begin position="51"/>
        <end position="409"/>
    </location>
</feature>
<dbReference type="InterPro" id="IPR042185">
    <property type="entry name" value="Serpin_sf_2"/>
</dbReference>
<dbReference type="GO" id="GO:0030199">
    <property type="term" value="P:collagen fibril organization"/>
    <property type="evidence" value="ECO:0007669"/>
    <property type="project" value="TreeGrafter"/>
</dbReference>
<evidence type="ECO:0000256" key="1">
    <source>
        <dbReference type="ARBA" id="ARBA00009500"/>
    </source>
</evidence>
<sequence>MISLTGLCSLEETMGMKLILLSLLICVVKSEPVLLKEQGPILGDSTVNLGLSLYQTMIKDQKLRSQNLLFSPVVVASSLGVMSMGAKDKTAKQVKSLLNINLNDDTLHSAFSELLNEVSNETARNTTWKIGNCLYAPTSVNVRDDFVQKTKTHYKYDHSQINFKDQRSALRSINQWASQATEGKLSEITAALSSTDGAFIINANYFKPHWDESFQQTMVDKRGFIITRTHTVSIPMMHQIRLCNYYEDNANSLQVLELPLSHKHSSMIFIMTKHIEPLARLEKLLTKEQLNTWIGKLERHTVSISLPKVNLEVSHDLQKYLQELGLTEAVDKNKADFSGITGKKNLHLSGMLHATAIDWDTEGNQFDQDWNSPEITKSAKVFYADHAYIFLIRDNKTNSILLIGRLVKPKSNDHDEL</sequence>
<keyword evidence="2 5" id="KW-0732">Signal</keyword>
<dbReference type="Gene3D" id="3.30.497.10">
    <property type="entry name" value="Antithrombin, subunit I, domain 2"/>
    <property type="match status" value="1"/>
</dbReference>
<proteinExistence type="inferred from homology"/>
<dbReference type="GeneTree" id="ENSGT00940000156163"/>
<dbReference type="GO" id="GO:0005783">
    <property type="term" value="C:endoplasmic reticulum"/>
    <property type="evidence" value="ECO:0007669"/>
    <property type="project" value="TreeGrafter"/>
</dbReference>
<dbReference type="InterPro" id="IPR000215">
    <property type="entry name" value="Serpin_fam"/>
</dbReference>
<gene>
    <name evidence="7" type="primary">LOC103179036</name>
</gene>
<evidence type="ECO:0000256" key="4">
    <source>
        <dbReference type="RuleBase" id="RU000411"/>
    </source>
</evidence>
<evidence type="ECO:0000256" key="3">
    <source>
        <dbReference type="ARBA" id="ARBA00023180"/>
    </source>
</evidence>
<dbReference type="GO" id="GO:0005615">
    <property type="term" value="C:extracellular space"/>
    <property type="evidence" value="ECO:0007669"/>
    <property type="project" value="InterPro"/>
</dbReference>
<dbReference type="SUPFAM" id="SSF56574">
    <property type="entry name" value="Serpins"/>
    <property type="match status" value="1"/>
</dbReference>
<reference evidence="8" key="1">
    <citation type="journal article" date="2006" name="Science">
        <title>Ancient noncoding elements conserved in the human genome.</title>
        <authorList>
            <person name="Venkatesh B."/>
            <person name="Kirkness E.F."/>
            <person name="Loh Y.H."/>
            <person name="Halpern A.L."/>
            <person name="Lee A.P."/>
            <person name="Johnson J."/>
            <person name="Dandona N."/>
            <person name="Viswanathan L.D."/>
            <person name="Tay A."/>
            <person name="Venter J.C."/>
            <person name="Strausberg R.L."/>
            <person name="Brenner S."/>
        </authorList>
    </citation>
    <scope>NUCLEOTIDE SEQUENCE [LARGE SCALE GENOMIC DNA]</scope>
</reference>
<dbReference type="GO" id="GO:0004867">
    <property type="term" value="F:serine-type endopeptidase inhibitor activity"/>
    <property type="evidence" value="ECO:0007669"/>
    <property type="project" value="InterPro"/>
</dbReference>
<dbReference type="InterPro" id="IPR023796">
    <property type="entry name" value="Serpin_dom"/>
</dbReference>
<dbReference type="InParanoid" id="A0A4W3JEN2"/>
<dbReference type="STRING" id="7868.ENSCMIP00000040787"/>
<comment type="similarity">
    <text evidence="1 4">Belongs to the serpin family.</text>
</comment>
<dbReference type="Pfam" id="PF00079">
    <property type="entry name" value="Serpin"/>
    <property type="match status" value="1"/>
</dbReference>
<evidence type="ECO:0000256" key="5">
    <source>
        <dbReference type="SAM" id="SignalP"/>
    </source>
</evidence>
<keyword evidence="8" id="KW-1185">Reference proteome</keyword>
<reference evidence="7" key="5">
    <citation type="submission" date="2025-09" db="UniProtKB">
        <authorList>
            <consortium name="Ensembl"/>
        </authorList>
    </citation>
    <scope>IDENTIFICATION</scope>
</reference>
<keyword evidence="3" id="KW-0325">Glycoprotein</keyword>
<evidence type="ECO:0000259" key="6">
    <source>
        <dbReference type="SMART" id="SM00093"/>
    </source>
</evidence>
<dbReference type="Gene3D" id="2.30.39.10">
    <property type="entry name" value="Alpha-1-antitrypsin, domain 1"/>
    <property type="match status" value="1"/>
</dbReference>
<protein>
    <submittedName>
        <fullName evidence="7">Serpin family H member 1</fullName>
    </submittedName>
</protein>
<dbReference type="InterPro" id="IPR042178">
    <property type="entry name" value="Serpin_sf_1"/>
</dbReference>
<dbReference type="PANTHER" id="PTHR11461">
    <property type="entry name" value="SERINE PROTEASE INHIBITOR, SERPIN"/>
    <property type="match status" value="1"/>
</dbReference>
<reference evidence="8" key="2">
    <citation type="journal article" date="2007" name="PLoS Biol.">
        <title>Survey sequencing and comparative analysis of the elephant shark (Callorhinchus milii) genome.</title>
        <authorList>
            <person name="Venkatesh B."/>
            <person name="Kirkness E.F."/>
            <person name="Loh Y.H."/>
            <person name="Halpern A.L."/>
            <person name="Lee A.P."/>
            <person name="Johnson J."/>
            <person name="Dandona N."/>
            <person name="Viswanathan L.D."/>
            <person name="Tay A."/>
            <person name="Venter J.C."/>
            <person name="Strausberg R.L."/>
            <person name="Brenner S."/>
        </authorList>
    </citation>
    <scope>NUCLEOTIDE SEQUENCE [LARGE SCALE GENOMIC DNA]</scope>
</reference>
<dbReference type="PANTHER" id="PTHR11461:SF27">
    <property type="entry name" value="SERPIN H1"/>
    <property type="match status" value="1"/>
</dbReference>
<name>A0A4W3JEN2_CALMI</name>
<accession>A0A4W3JEN2</accession>
<dbReference type="InterPro" id="IPR036186">
    <property type="entry name" value="Serpin_sf"/>
</dbReference>
<dbReference type="Ensembl" id="ENSCMIT00000041363.1">
    <property type="protein sequence ID" value="ENSCMIP00000040787.1"/>
    <property type="gene ID" value="ENSCMIG00000017003.1"/>
</dbReference>
<reference evidence="8" key="3">
    <citation type="journal article" date="2014" name="Nature">
        <title>Elephant shark genome provides unique insights into gnathostome evolution.</title>
        <authorList>
            <consortium name="International Elephant Shark Genome Sequencing Consortium"/>
            <person name="Venkatesh B."/>
            <person name="Lee A.P."/>
            <person name="Ravi V."/>
            <person name="Maurya A.K."/>
            <person name="Lian M.M."/>
            <person name="Swann J.B."/>
            <person name="Ohta Y."/>
            <person name="Flajnik M.F."/>
            <person name="Sutoh Y."/>
            <person name="Kasahara M."/>
            <person name="Hoon S."/>
            <person name="Gangu V."/>
            <person name="Roy S.W."/>
            <person name="Irimia M."/>
            <person name="Korzh V."/>
            <person name="Kondrychyn I."/>
            <person name="Lim Z.W."/>
            <person name="Tay B.H."/>
            <person name="Tohari S."/>
            <person name="Kong K.W."/>
            <person name="Ho S."/>
            <person name="Lorente-Galdos B."/>
            <person name="Quilez J."/>
            <person name="Marques-Bonet T."/>
            <person name="Raney B.J."/>
            <person name="Ingham P.W."/>
            <person name="Tay A."/>
            <person name="Hillier L.W."/>
            <person name="Minx P."/>
            <person name="Boehm T."/>
            <person name="Wilson R.K."/>
            <person name="Brenner S."/>
            <person name="Warren W.C."/>
        </authorList>
    </citation>
    <scope>NUCLEOTIDE SEQUENCE [LARGE SCALE GENOMIC DNA]</scope>
</reference>